<reference evidence="2" key="1">
    <citation type="submission" date="2006-01" db="EMBL/GenBank/DDBJ databases">
        <authorList>
            <person name="Lindblad-Toh K."/>
            <person name="Mauceli E."/>
            <person name="Grabherr M."/>
            <person name="Chang J.L."/>
            <person name="Lander E.S."/>
        </authorList>
    </citation>
    <scope>NUCLEOTIDE SEQUENCE [LARGE SCALE GENOMIC DNA]</scope>
</reference>
<dbReference type="AlphaFoldDB" id="G3P4A5"/>
<dbReference type="eggNOG" id="ENOG502T0PD">
    <property type="taxonomic scope" value="Eukaryota"/>
</dbReference>
<feature type="compositionally biased region" description="Polar residues" evidence="1">
    <location>
        <begin position="42"/>
        <end position="57"/>
    </location>
</feature>
<organism evidence="2">
    <name type="scientific">Gasterosteus aculeatus</name>
    <name type="common">Three-spined stickleback</name>
    <dbReference type="NCBI Taxonomy" id="69293"/>
    <lineage>
        <taxon>Eukaryota</taxon>
        <taxon>Metazoa</taxon>
        <taxon>Chordata</taxon>
        <taxon>Craniata</taxon>
        <taxon>Vertebrata</taxon>
        <taxon>Euteleostomi</taxon>
        <taxon>Actinopterygii</taxon>
        <taxon>Neopterygii</taxon>
        <taxon>Teleostei</taxon>
        <taxon>Neoteleostei</taxon>
        <taxon>Acanthomorphata</taxon>
        <taxon>Eupercaria</taxon>
        <taxon>Perciformes</taxon>
        <taxon>Cottioidei</taxon>
        <taxon>Gasterosteales</taxon>
        <taxon>Gasterosteidae</taxon>
        <taxon>Gasterosteus</taxon>
    </lineage>
</organism>
<dbReference type="Bgee" id="ENSGACG00000009429">
    <property type="expression patterns" value="Expressed in embryo and 3 other cell types or tissues"/>
</dbReference>
<protein>
    <submittedName>
        <fullName evidence="2">Uncharacterized protein</fullName>
    </submittedName>
</protein>
<evidence type="ECO:0000313" key="2">
    <source>
        <dbReference type="Ensembl" id="ENSGACP00000012428.1"/>
    </source>
</evidence>
<accession>G3P4A5</accession>
<sequence>MDPQQSALLLLHGNSFAVSSGQVPKLSAEYDEGGGGGKETELNQPNMTSSAHVSSRLNPGEHLQCPLEPLGHCHAEVDFKSRSCGLLAICHSGVIYPWMNPRPADSELY</sequence>
<feature type="region of interest" description="Disordered" evidence="1">
    <location>
        <begin position="27"/>
        <end position="57"/>
    </location>
</feature>
<proteinExistence type="predicted"/>
<dbReference type="InParanoid" id="G3P4A5"/>
<reference evidence="2" key="2">
    <citation type="submission" date="2024-04" db="UniProtKB">
        <authorList>
            <consortium name="Ensembl"/>
        </authorList>
    </citation>
    <scope>IDENTIFICATION</scope>
</reference>
<name>G3P4A5_GASAC</name>
<dbReference type="Ensembl" id="ENSGACT00000012452.1">
    <property type="protein sequence ID" value="ENSGACP00000012428.1"/>
    <property type="gene ID" value="ENSGACG00000009429.1"/>
</dbReference>
<evidence type="ECO:0000256" key="1">
    <source>
        <dbReference type="SAM" id="MobiDB-lite"/>
    </source>
</evidence>